<proteinExistence type="predicted"/>
<evidence type="ECO:0000313" key="5">
    <source>
        <dbReference type="EMBL" id="ANZ43869.1"/>
    </source>
</evidence>
<keyword evidence="1" id="KW-0479">Metal-binding</keyword>
<feature type="domain" description="4Fe-4S ferredoxin-type" evidence="4">
    <location>
        <begin position="196"/>
        <end position="225"/>
    </location>
</feature>
<gene>
    <name evidence="5" type="ORF">BED41_01445</name>
</gene>
<dbReference type="GO" id="GO:0051536">
    <property type="term" value="F:iron-sulfur cluster binding"/>
    <property type="evidence" value="ECO:0007669"/>
    <property type="project" value="UniProtKB-KW"/>
</dbReference>
<keyword evidence="3" id="KW-0411">Iron-sulfur</keyword>
<dbReference type="InterPro" id="IPR017896">
    <property type="entry name" value="4Fe4S_Fe-S-bd"/>
</dbReference>
<evidence type="ECO:0000259" key="4">
    <source>
        <dbReference type="PROSITE" id="PS51379"/>
    </source>
</evidence>
<dbReference type="InterPro" id="IPR017900">
    <property type="entry name" value="4Fe4S_Fe_S_CS"/>
</dbReference>
<dbReference type="PANTHER" id="PTHR42827">
    <property type="entry name" value="IRON-SULFUR CLUSTER-BINDING PROTEIN-RELATED"/>
    <property type="match status" value="1"/>
</dbReference>
<reference evidence="5" key="1">
    <citation type="submission" date="2016-08" db="EMBL/GenBank/DDBJ databases">
        <title>Complete genome of Cloacibacillus porcorum.</title>
        <authorList>
            <person name="Looft T."/>
            <person name="Bayles D.O."/>
            <person name="Alt D.P."/>
        </authorList>
    </citation>
    <scope>NUCLEOTIDE SEQUENCE [LARGE SCALE GENOMIC DNA]</scope>
    <source>
        <strain evidence="5">CL-84</strain>
    </source>
</reference>
<dbReference type="GeneID" id="83056513"/>
<protein>
    <recommendedName>
        <fullName evidence="4">4Fe-4S ferredoxin-type domain-containing protein</fullName>
    </recommendedName>
</protein>
<evidence type="ECO:0000256" key="1">
    <source>
        <dbReference type="ARBA" id="ARBA00022723"/>
    </source>
</evidence>
<dbReference type="AlphaFoldDB" id="A0A1B2I1L8"/>
<dbReference type="Pfam" id="PF00037">
    <property type="entry name" value="Fer4"/>
    <property type="match status" value="1"/>
</dbReference>
<dbReference type="PROSITE" id="PS51379">
    <property type="entry name" value="4FE4S_FER_2"/>
    <property type="match status" value="1"/>
</dbReference>
<evidence type="ECO:0000256" key="2">
    <source>
        <dbReference type="ARBA" id="ARBA00023004"/>
    </source>
</evidence>
<dbReference type="RefSeq" id="WP_066742134.1">
    <property type="nucleotide sequence ID" value="NZ_CP016757.1"/>
</dbReference>
<organism evidence="5 6">
    <name type="scientific">Cloacibacillus porcorum</name>
    <dbReference type="NCBI Taxonomy" id="1197717"/>
    <lineage>
        <taxon>Bacteria</taxon>
        <taxon>Thermotogati</taxon>
        <taxon>Synergistota</taxon>
        <taxon>Synergistia</taxon>
        <taxon>Synergistales</taxon>
        <taxon>Synergistaceae</taxon>
        <taxon>Cloacibacillus</taxon>
    </lineage>
</organism>
<dbReference type="Proteomes" id="UP000093044">
    <property type="component" value="Chromosome"/>
</dbReference>
<dbReference type="OrthoDB" id="9784571at2"/>
<dbReference type="PROSITE" id="PS00198">
    <property type="entry name" value="4FE4S_FER_1"/>
    <property type="match status" value="1"/>
</dbReference>
<dbReference type="GO" id="GO:0046872">
    <property type="term" value="F:metal ion binding"/>
    <property type="evidence" value="ECO:0007669"/>
    <property type="project" value="UniProtKB-KW"/>
</dbReference>
<dbReference type="SUPFAM" id="SSF54862">
    <property type="entry name" value="4Fe-4S ferredoxins"/>
    <property type="match status" value="1"/>
</dbReference>
<evidence type="ECO:0000256" key="3">
    <source>
        <dbReference type="ARBA" id="ARBA00023014"/>
    </source>
</evidence>
<name>A0A1B2I1L8_9BACT</name>
<sequence>MLLEKIAAAAAEFMDGAVNYVAAEDALRPDLAGMRIYDEPLFGAAAADDPAFAELRRAEVLHPEAMLPHDWLPGARSVISFFLPFTETVRSTNRAERALPSDEWLHARIEGQMAIAALGEYLKGFLEREGAAAVFPTTDARFKMLAPYASNWSERHAAYICGLGTFGLSKGLITERGIAGRFGSLITDAEIPATPRKYESPYEYCTMCGACQRLCPAEAIDAAKGVALGKDHDICGAFVKASTRPPHGPHARVRYGCGKCQVGVPCEKGIPRPR</sequence>
<keyword evidence="2" id="KW-0408">Iron</keyword>
<dbReference type="KEGG" id="cpor:BED41_01445"/>
<evidence type="ECO:0000313" key="6">
    <source>
        <dbReference type="Proteomes" id="UP000093044"/>
    </source>
</evidence>
<dbReference type="PANTHER" id="PTHR42827:SF1">
    <property type="entry name" value="IRON-SULFUR CLUSTER-BINDING PROTEIN"/>
    <property type="match status" value="1"/>
</dbReference>
<keyword evidence="6" id="KW-1185">Reference proteome</keyword>
<dbReference type="STRING" id="1197717.BED41_01445"/>
<accession>A0A1B2I1L8</accession>
<dbReference type="EMBL" id="CP016757">
    <property type="protein sequence ID" value="ANZ43869.1"/>
    <property type="molecule type" value="Genomic_DNA"/>
</dbReference>